<gene>
    <name evidence="1" type="ORF">Ddye_011764</name>
</gene>
<comment type="caution">
    <text evidence="1">The sequence shown here is derived from an EMBL/GenBank/DDBJ whole genome shotgun (WGS) entry which is preliminary data.</text>
</comment>
<dbReference type="AlphaFoldDB" id="A0AAD9X396"/>
<accession>A0AAD9X396</accession>
<evidence type="ECO:0000313" key="2">
    <source>
        <dbReference type="Proteomes" id="UP001280121"/>
    </source>
</evidence>
<sequence>MYGTVATVHGIRKPFTILCGTVHRRVMWLGIVVECSWVRDTIHSIIRHCSQGSRVVPSRQYVSLRPHGGNEVNGWADPLVGSSLLSVGGSLPIGKAIMVG</sequence>
<proteinExistence type="predicted"/>
<evidence type="ECO:0000313" key="1">
    <source>
        <dbReference type="EMBL" id="KAK2651908.1"/>
    </source>
</evidence>
<reference evidence="1" key="1">
    <citation type="journal article" date="2023" name="Plant J.">
        <title>Genome sequences and population genomics provide insights into the demographic history, inbreeding, and mutation load of two 'living fossil' tree species of Dipteronia.</title>
        <authorList>
            <person name="Feng Y."/>
            <person name="Comes H.P."/>
            <person name="Chen J."/>
            <person name="Zhu S."/>
            <person name="Lu R."/>
            <person name="Zhang X."/>
            <person name="Li P."/>
            <person name="Qiu J."/>
            <person name="Olsen K.M."/>
            <person name="Qiu Y."/>
        </authorList>
    </citation>
    <scope>NUCLEOTIDE SEQUENCE</scope>
    <source>
        <strain evidence="1">KIB01</strain>
    </source>
</reference>
<name>A0AAD9X396_9ROSI</name>
<organism evidence="1 2">
    <name type="scientific">Dipteronia dyeriana</name>
    <dbReference type="NCBI Taxonomy" id="168575"/>
    <lineage>
        <taxon>Eukaryota</taxon>
        <taxon>Viridiplantae</taxon>
        <taxon>Streptophyta</taxon>
        <taxon>Embryophyta</taxon>
        <taxon>Tracheophyta</taxon>
        <taxon>Spermatophyta</taxon>
        <taxon>Magnoliopsida</taxon>
        <taxon>eudicotyledons</taxon>
        <taxon>Gunneridae</taxon>
        <taxon>Pentapetalae</taxon>
        <taxon>rosids</taxon>
        <taxon>malvids</taxon>
        <taxon>Sapindales</taxon>
        <taxon>Sapindaceae</taxon>
        <taxon>Hippocastanoideae</taxon>
        <taxon>Acereae</taxon>
        <taxon>Dipteronia</taxon>
    </lineage>
</organism>
<dbReference type="Proteomes" id="UP001280121">
    <property type="component" value="Unassembled WGS sequence"/>
</dbReference>
<protein>
    <submittedName>
        <fullName evidence="1">Uncharacterized protein</fullName>
    </submittedName>
</protein>
<dbReference type="EMBL" id="JANJYI010000004">
    <property type="protein sequence ID" value="KAK2651908.1"/>
    <property type="molecule type" value="Genomic_DNA"/>
</dbReference>
<keyword evidence="2" id="KW-1185">Reference proteome</keyword>